<gene>
    <name evidence="2" type="ORF">GCM10011514_10290</name>
</gene>
<sequence>MTIMKVLFLISFLFVNIAKDNKKSEMANSSASDKIVGTWLSADKDLKVEIFNKKGHYFGKVVWFACLPSTPNMDDFKDTENPDPKLRTRKWLGMEVVKNLTYNGESEWKNGTVYDPNSGRKYSSVVRLKDNSTLIVRGYWGIELFGKNLEFHRVN</sequence>
<evidence type="ECO:0000313" key="2">
    <source>
        <dbReference type="EMBL" id="GGD48212.1"/>
    </source>
</evidence>
<accession>A0A916YJR2</accession>
<reference evidence="2" key="2">
    <citation type="submission" date="2020-09" db="EMBL/GenBank/DDBJ databases">
        <authorList>
            <person name="Sun Q."/>
            <person name="Zhou Y."/>
        </authorList>
    </citation>
    <scope>NUCLEOTIDE SEQUENCE</scope>
    <source>
        <strain evidence="2">CGMCC 1.15958</strain>
    </source>
</reference>
<dbReference type="Proteomes" id="UP000609064">
    <property type="component" value="Unassembled WGS sequence"/>
</dbReference>
<dbReference type="Gene3D" id="2.40.128.520">
    <property type="match status" value="1"/>
</dbReference>
<reference evidence="2" key="1">
    <citation type="journal article" date="2014" name="Int. J. Syst. Evol. Microbiol.">
        <title>Complete genome sequence of Corynebacterium casei LMG S-19264T (=DSM 44701T), isolated from a smear-ripened cheese.</title>
        <authorList>
            <consortium name="US DOE Joint Genome Institute (JGI-PGF)"/>
            <person name="Walter F."/>
            <person name="Albersmeier A."/>
            <person name="Kalinowski J."/>
            <person name="Ruckert C."/>
        </authorList>
    </citation>
    <scope>NUCLEOTIDE SEQUENCE</scope>
    <source>
        <strain evidence="2">CGMCC 1.15958</strain>
    </source>
</reference>
<dbReference type="EMBL" id="BMKK01000002">
    <property type="protein sequence ID" value="GGD48212.1"/>
    <property type="molecule type" value="Genomic_DNA"/>
</dbReference>
<dbReference type="InterPro" id="IPR019223">
    <property type="entry name" value="DUF2147"/>
</dbReference>
<keyword evidence="3" id="KW-1185">Reference proteome</keyword>
<dbReference type="AlphaFoldDB" id="A0A916YJR2"/>
<comment type="caution">
    <text evidence="2">The sequence shown here is derived from an EMBL/GenBank/DDBJ whole genome shotgun (WGS) entry which is preliminary data.</text>
</comment>
<dbReference type="PANTHER" id="PTHR36919:SF2">
    <property type="entry name" value="BLL6627 PROTEIN"/>
    <property type="match status" value="1"/>
</dbReference>
<dbReference type="PANTHER" id="PTHR36919">
    <property type="entry name" value="BLR1215 PROTEIN"/>
    <property type="match status" value="1"/>
</dbReference>
<name>A0A916YJR2_9BACT</name>
<proteinExistence type="predicted"/>
<protein>
    <recommendedName>
        <fullName evidence="1">DUF2147 domain-containing protein</fullName>
    </recommendedName>
</protein>
<feature type="domain" description="DUF2147" evidence="1">
    <location>
        <begin position="37"/>
        <end position="153"/>
    </location>
</feature>
<evidence type="ECO:0000259" key="1">
    <source>
        <dbReference type="Pfam" id="PF09917"/>
    </source>
</evidence>
<dbReference type="Pfam" id="PF09917">
    <property type="entry name" value="DUF2147"/>
    <property type="match status" value="1"/>
</dbReference>
<organism evidence="2 3">
    <name type="scientific">Emticicia aquatilis</name>
    <dbReference type="NCBI Taxonomy" id="1537369"/>
    <lineage>
        <taxon>Bacteria</taxon>
        <taxon>Pseudomonadati</taxon>
        <taxon>Bacteroidota</taxon>
        <taxon>Cytophagia</taxon>
        <taxon>Cytophagales</taxon>
        <taxon>Leadbetterellaceae</taxon>
        <taxon>Emticicia</taxon>
    </lineage>
</organism>
<evidence type="ECO:0000313" key="3">
    <source>
        <dbReference type="Proteomes" id="UP000609064"/>
    </source>
</evidence>